<dbReference type="AlphaFoldDB" id="K8ECQ7"/>
<evidence type="ECO:0000259" key="8">
    <source>
        <dbReference type="Pfam" id="PF00291"/>
    </source>
</evidence>
<comment type="catalytic activity">
    <reaction evidence="6">
        <text>L-serine = pyruvate + NH4(+)</text>
        <dbReference type="Rhea" id="RHEA:19169"/>
        <dbReference type="ChEBI" id="CHEBI:15361"/>
        <dbReference type="ChEBI" id="CHEBI:28938"/>
        <dbReference type="ChEBI" id="CHEBI:33384"/>
        <dbReference type="EC" id="4.3.1.17"/>
    </reaction>
</comment>
<dbReference type="EC" id="4.3.1.17" evidence="3"/>
<dbReference type="Proteomes" id="UP000198341">
    <property type="component" value="Chromosome 3"/>
</dbReference>
<dbReference type="GeneID" id="19016744"/>
<evidence type="ECO:0000256" key="7">
    <source>
        <dbReference type="SAM" id="MobiDB-lite"/>
    </source>
</evidence>
<dbReference type="STRING" id="41875.K8ECQ7"/>
<dbReference type="InterPro" id="IPR050147">
    <property type="entry name" value="Ser/Thr_Dehydratase"/>
</dbReference>
<dbReference type="EMBL" id="FO082276">
    <property type="protein sequence ID" value="CCO15754.1"/>
    <property type="molecule type" value="Genomic_DNA"/>
</dbReference>
<dbReference type="InterPro" id="IPR001926">
    <property type="entry name" value="TrpB-like_PALP"/>
</dbReference>
<dbReference type="OrthoDB" id="7773036at2759"/>
<dbReference type="InterPro" id="IPR036052">
    <property type="entry name" value="TrpB-like_PALP_sf"/>
</dbReference>
<sequence length="409" mass="44311">MSSSFRSTASSSSSFCSSSSSSDYSRTKLLKKNRHPKKQRRRNDDVRASSSSSAFDEQLKLEWFNFGPRGTMLPQTFQQQQKSGGFLSTSGPLHVSTPLIYSQPLSERNERKTYIKMDNCQPSGSFKLRGLGYACQKALLLDGKKTFVSSSGGNAGLAVAYSGSKLGAKTTVVVPETTPEFIRDRLESYEAKVIVHGKQWSEANELAEKIVAEEDAFFAHPFEGEDTWTGHATLVHEMCAQLRDAGETVPPSFICTCVGGGGLLLGIAQGLREVGWAKTDVVVSETVGCDSLYQSVQKNELVTLPAITSVAKSLGAAQVSPSAFDLTKQWKREGKSPRIHSTTVTDDQAIDACKNFANHHRALVEPACGACLALSYEGKIREMQNDMNTNGCVVVEVCGGAITDLSSFM</sequence>
<dbReference type="GO" id="GO:0009097">
    <property type="term" value="P:isoleucine biosynthetic process"/>
    <property type="evidence" value="ECO:0007669"/>
    <property type="project" value="TreeGrafter"/>
</dbReference>
<name>K8ECQ7_9CHLO</name>
<dbReference type="GO" id="GO:0003941">
    <property type="term" value="F:L-serine ammonia-lyase activity"/>
    <property type="evidence" value="ECO:0007669"/>
    <property type="project" value="UniProtKB-EC"/>
</dbReference>
<dbReference type="GO" id="GO:0030170">
    <property type="term" value="F:pyridoxal phosphate binding"/>
    <property type="evidence" value="ECO:0007669"/>
    <property type="project" value="InterPro"/>
</dbReference>
<accession>K8ECQ7</accession>
<reference evidence="9 10" key="1">
    <citation type="submission" date="2011-10" db="EMBL/GenBank/DDBJ databases">
        <authorList>
            <person name="Genoscope - CEA"/>
        </authorList>
    </citation>
    <scope>NUCLEOTIDE SEQUENCE [LARGE SCALE GENOMIC DNA]</scope>
    <source>
        <strain evidence="9 10">RCC 1105</strain>
    </source>
</reference>
<gene>
    <name evidence="9" type="ORF">Bathy03g02060</name>
</gene>
<dbReference type="PROSITE" id="PS00165">
    <property type="entry name" value="DEHYDRATASE_SER_THR"/>
    <property type="match status" value="1"/>
</dbReference>
<comment type="similarity">
    <text evidence="2">Belongs to the serine/threonine dehydratase family.</text>
</comment>
<evidence type="ECO:0000256" key="4">
    <source>
        <dbReference type="ARBA" id="ARBA00022898"/>
    </source>
</evidence>
<keyword evidence="5" id="KW-0456">Lyase</keyword>
<evidence type="ECO:0000313" key="10">
    <source>
        <dbReference type="Proteomes" id="UP000198341"/>
    </source>
</evidence>
<feature type="compositionally biased region" description="Basic residues" evidence="7">
    <location>
        <begin position="28"/>
        <end position="41"/>
    </location>
</feature>
<evidence type="ECO:0000256" key="6">
    <source>
        <dbReference type="ARBA" id="ARBA00049406"/>
    </source>
</evidence>
<dbReference type="PANTHER" id="PTHR48078:SF2">
    <property type="entry name" value="CATABOLIC L-SERINE_THREONINE DEHYDRATASE"/>
    <property type="match status" value="1"/>
</dbReference>
<dbReference type="KEGG" id="bpg:Bathy03g02060"/>
<keyword evidence="10" id="KW-1185">Reference proteome</keyword>
<dbReference type="GO" id="GO:0006567">
    <property type="term" value="P:L-threonine catabolic process"/>
    <property type="evidence" value="ECO:0007669"/>
    <property type="project" value="TreeGrafter"/>
</dbReference>
<dbReference type="RefSeq" id="XP_007514317.1">
    <property type="nucleotide sequence ID" value="XM_007514255.1"/>
</dbReference>
<evidence type="ECO:0000256" key="5">
    <source>
        <dbReference type="ARBA" id="ARBA00023239"/>
    </source>
</evidence>
<dbReference type="Pfam" id="PF00291">
    <property type="entry name" value="PALP"/>
    <property type="match status" value="1"/>
</dbReference>
<dbReference type="Gene3D" id="3.40.50.1100">
    <property type="match status" value="2"/>
</dbReference>
<feature type="domain" description="Tryptophan synthase beta chain-like PALP" evidence="8">
    <location>
        <begin position="96"/>
        <end position="380"/>
    </location>
</feature>
<evidence type="ECO:0000256" key="2">
    <source>
        <dbReference type="ARBA" id="ARBA00010869"/>
    </source>
</evidence>
<dbReference type="eggNOG" id="KOG1250">
    <property type="taxonomic scope" value="Eukaryota"/>
</dbReference>
<dbReference type="GO" id="GO:0004794">
    <property type="term" value="F:threonine deaminase activity"/>
    <property type="evidence" value="ECO:0007669"/>
    <property type="project" value="TreeGrafter"/>
</dbReference>
<keyword evidence="4" id="KW-0663">Pyridoxal phosphate</keyword>
<evidence type="ECO:0000256" key="3">
    <source>
        <dbReference type="ARBA" id="ARBA00012093"/>
    </source>
</evidence>
<dbReference type="GO" id="GO:0006565">
    <property type="term" value="P:L-serine catabolic process"/>
    <property type="evidence" value="ECO:0007669"/>
    <property type="project" value="TreeGrafter"/>
</dbReference>
<dbReference type="InterPro" id="IPR000634">
    <property type="entry name" value="Ser/Thr_deHydtase_PyrdxlP-BS"/>
</dbReference>
<dbReference type="SUPFAM" id="SSF53686">
    <property type="entry name" value="Tryptophan synthase beta subunit-like PLP-dependent enzymes"/>
    <property type="match status" value="1"/>
</dbReference>
<protein>
    <recommendedName>
        <fullName evidence="3">L-serine ammonia-lyase</fullName>
        <ecNumber evidence="3">4.3.1.17</ecNumber>
    </recommendedName>
</protein>
<dbReference type="PANTHER" id="PTHR48078">
    <property type="entry name" value="THREONINE DEHYDRATASE, MITOCHONDRIAL-RELATED"/>
    <property type="match status" value="1"/>
</dbReference>
<evidence type="ECO:0000256" key="1">
    <source>
        <dbReference type="ARBA" id="ARBA00001933"/>
    </source>
</evidence>
<comment type="cofactor">
    <cofactor evidence="1">
        <name>pyridoxal 5'-phosphate</name>
        <dbReference type="ChEBI" id="CHEBI:597326"/>
    </cofactor>
</comment>
<feature type="compositionally biased region" description="Low complexity" evidence="7">
    <location>
        <begin position="1"/>
        <end position="24"/>
    </location>
</feature>
<evidence type="ECO:0000313" key="9">
    <source>
        <dbReference type="EMBL" id="CCO15754.1"/>
    </source>
</evidence>
<organism evidence="9 10">
    <name type="scientific">Bathycoccus prasinos</name>
    <dbReference type="NCBI Taxonomy" id="41875"/>
    <lineage>
        <taxon>Eukaryota</taxon>
        <taxon>Viridiplantae</taxon>
        <taxon>Chlorophyta</taxon>
        <taxon>Mamiellophyceae</taxon>
        <taxon>Mamiellales</taxon>
        <taxon>Bathycoccaceae</taxon>
        <taxon>Bathycoccus</taxon>
    </lineage>
</organism>
<feature type="region of interest" description="Disordered" evidence="7">
    <location>
        <begin position="1"/>
        <end position="53"/>
    </location>
</feature>
<proteinExistence type="inferred from homology"/>